<sequence length="67" mass="7410">MPDPTRLRDSTQIELPCQSLDGIRDDLEAEHTVTVVQPDDQQCRIIGSPIEIKAASDFLSRHGIALP</sequence>
<evidence type="ECO:0000313" key="1">
    <source>
        <dbReference type="EMBL" id="TQQ83385.1"/>
    </source>
</evidence>
<organism evidence="1 2">
    <name type="scientific">Halonotius terrestris</name>
    <dbReference type="NCBI Taxonomy" id="2487750"/>
    <lineage>
        <taxon>Archaea</taxon>
        <taxon>Methanobacteriati</taxon>
        <taxon>Methanobacteriota</taxon>
        <taxon>Stenosarchaea group</taxon>
        <taxon>Halobacteria</taxon>
        <taxon>Halobacteriales</taxon>
        <taxon>Haloferacaceae</taxon>
        <taxon>Halonotius</taxon>
    </lineage>
</organism>
<dbReference type="RefSeq" id="WP_142978291.1">
    <property type="nucleotide sequence ID" value="NZ_RKLU01000001.1"/>
</dbReference>
<dbReference type="Pfam" id="PF24397">
    <property type="entry name" value="VNG_1110C"/>
    <property type="match status" value="1"/>
</dbReference>
<dbReference type="OrthoDB" id="268322at2157"/>
<comment type="caution">
    <text evidence="1">The sequence shown here is derived from an EMBL/GenBank/DDBJ whole genome shotgun (WGS) entry which is preliminary data.</text>
</comment>
<dbReference type="InterPro" id="IPR056231">
    <property type="entry name" value="VNG_1110C-like"/>
</dbReference>
<name>A0A8J8PDL6_9EURY</name>
<dbReference type="AlphaFoldDB" id="A0A8J8PDL6"/>
<evidence type="ECO:0000313" key="2">
    <source>
        <dbReference type="Proteomes" id="UP000705823"/>
    </source>
</evidence>
<accession>A0A8J8PDL6</accession>
<proteinExistence type="predicted"/>
<reference evidence="1" key="1">
    <citation type="submission" date="2019-02" db="EMBL/GenBank/DDBJ databases">
        <title>Halonotius sp. a new haloarchaeum isolated from saline soil.</title>
        <authorList>
            <person name="Duran-Viseras A."/>
            <person name="Sanchez-Porro C."/>
            <person name="Ventosa A."/>
        </authorList>
    </citation>
    <scope>NUCLEOTIDE SEQUENCE</scope>
    <source>
        <strain evidence="1">F15B</strain>
    </source>
</reference>
<dbReference type="EMBL" id="RKLU01000001">
    <property type="protein sequence ID" value="TQQ83385.1"/>
    <property type="molecule type" value="Genomic_DNA"/>
</dbReference>
<protein>
    <submittedName>
        <fullName evidence="1">Uncharacterized protein</fullName>
    </submittedName>
</protein>
<dbReference type="Proteomes" id="UP000705823">
    <property type="component" value="Unassembled WGS sequence"/>
</dbReference>
<keyword evidence="2" id="KW-1185">Reference proteome</keyword>
<gene>
    <name evidence="1" type="ORF">EGH24_00890</name>
</gene>